<evidence type="ECO:0000313" key="3">
    <source>
        <dbReference type="Proteomes" id="UP000639772"/>
    </source>
</evidence>
<sequence>MSSCLTGRVSGDGRGRTCGFNPDSVVKSPSPSTRSSSSSCLSEASNSPPHFISTKKARAPRKRPNQSSAEAAALLSSIYPKVFSATYLRRPTCLLQCPPDDSFPLLPSLPAFVDTGLILQQQSTQESCSSINLEPKSLRVSDTSLCWNPTEFMFRDPGSPDFDTESILDEEFEESIDSIMGSLSMNPNNSEGDCYYSNSGSIINSQLKSLMSFGFGYSFGIGISSNIRRALRQREDRNWWRSPTVAVKDISPNLQPSSVKPAMSSIYKKNDNKRKKKTTKKKKAEGNSGEVTIAGPTPVGSSAHQEFNLKPPIRLELNYDGIIKQWSGGSPFSGEAAAVDIQAMLPEMNLSPPIVDTEVRDRRIKRCKEKQRSQLFPKKIHSDQTPHVKVREMLGS</sequence>
<dbReference type="OrthoDB" id="153872at2759"/>
<name>A0A835PAC6_VANPL</name>
<feature type="compositionally biased region" description="Basic residues" evidence="1">
    <location>
        <begin position="271"/>
        <end position="283"/>
    </location>
</feature>
<feature type="compositionally biased region" description="Low complexity" evidence="1">
    <location>
        <begin position="28"/>
        <end position="49"/>
    </location>
</feature>
<feature type="region of interest" description="Disordered" evidence="1">
    <location>
        <begin position="251"/>
        <end position="306"/>
    </location>
</feature>
<evidence type="ECO:0000256" key="1">
    <source>
        <dbReference type="SAM" id="MobiDB-lite"/>
    </source>
</evidence>
<dbReference type="InterPro" id="IPR052453">
    <property type="entry name" value="CONSTANS-like_ZF"/>
</dbReference>
<dbReference type="Proteomes" id="UP000639772">
    <property type="component" value="Unassembled WGS sequence"/>
</dbReference>
<comment type="caution">
    <text evidence="2">The sequence shown here is derived from an EMBL/GenBank/DDBJ whole genome shotgun (WGS) entry which is preliminary data.</text>
</comment>
<dbReference type="PANTHER" id="PTHR31874:SF10">
    <property type="entry name" value="PROTEIN CHLOROPLAST IMPORT APPARATUS 2"/>
    <property type="match status" value="1"/>
</dbReference>
<dbReference type="GO" id="GO:0005634">
    <property type="term" value="C:nucleus"/>
    <property type="evidence" value="ECO:0007669"/>
    <property type="project" value="TreeGrafter"/>
</dbReference>
<protein>
    <submittedName>
        <fullName evidence="2">Uncharacterized protein</fullName>
    </submittedName>
</protein>
<organism evidence="2 3">
    <name type="scientific">Vanilla planifolia</name>
    <name type="common">Vanilla</name>
    <dbReference type="NCBI Taxonomy" id="51239"/>
    <lineage>
        <taxon>Eukaryota</taxon>
        <taxon>Viridiplantae</taxon>
        <taxon>Streptophyta</taxon>
        <taxon>Embryophyta</taxon>
        <taxon>Tracheophyta</taxon>
        <taxon>Spermatophyta</taxon>
        <taxon>Magnoliopsida</taxon>
        <taxon>Liliopsida</taxon>
        <taxon>Asparagales</taxon>
        <taxon>Orchidaceae</taxon>
        <taxon>Vanilloideae</taxon>
        <taxon>Vanilleae</taxon>
        <taxon>Vanilla</taxon>
    </lineage>
</organism>
<dbReference type="EMBL" id="JADCNM010000267">
    <property type="protein sequence ID" value="KAG0448770.1"/>
    <property type="molecule type" value="Genomic_DNA"/>
</dbReference>
<feature type="region of interest" description="Disordered" evidence="1">
    <location>
        <begin position="1"/>
        <end position="67"/>
    </location>
</feature>
<dbReference type="GO" id="GO:0006355">
    <property type="term" value="P:regulation of DNA-templated transcription"/>
    <property type="evidence" value="ECO:0007669"/>
    <property type="project" value="TreeGrafter"/>
</dbReference>
<evidence type="ECO:0000313" key="2">
    <source>
        <dbReference type="EMBL" id="KAG0448770.1"/>
    </source>
</evidence>
<proteinExistence type="predicted"/>
<gene>
    <name evidence="2" type="ORF">HPP92_027672</name>
</gene>
<reference evidence="2 3" key="1">
    <citation type="journal article" date="2020" name="Nat. Food">
        <title>A phased Vanilla planifolia genome enables genetic improvement of flavour and production.</title>
        <authorList>
            <person name="Hasing T."/>
            <person name="Tang H."/>
            <person name="Brym M."/>
            <person name="Khazi F."/>
            <person name="Huang T."/>
            <person name="Chambers A.H."/>
        </authorList>
    </citation>
    <scope>NUCLEOTIDE SEQUENCE [LARGE SCALE GENOMIC DNA]</scope>
    <source>
        <tissue evidence="2">Leaf</tissue>
    </source>
</reference>
<feature type="compositionally biased region" description="Basic residues" evidence="1">
    <location>
        <begin position="53"/>
        <end position="64"/>
    </location>
</feature>
<dbReference type="PANTHER" id="PTHR31874">
    <property type="entry name" value="CCT MOTIF FAMILY PROTEIN, EXPRESSED"/>
    <property type="match status" value="1"/>
</dbReference>
<dbReference type="AlphaFoldDB" id="A0A835PAC6"/>
<accession>A0A835PAC6</accession>